<reference evidence="6 7" key="1">
    <citation type="submission" date="2019-03" db="EMBL/GenBank/DDBJ databases">
        <title>Draft genome sequences of novel Actinobacteria.</title>
        <authorList>
            <person name="Sahin N."/>
            <person name="Ay H."/>
            <person name="Saygin H."/>
        </authorList>
    </citation>
    <scope>NUCLEOTIDE SEQUENCE [LARGE SCALE GENOMIC DNA]</scope>
    <source>
        <strain evidence="6 7">CH32</strain>
    </source>
</reference>
<feature type="DNA-binding region" description="H-T-H motif" evidence="4">
    <location>
        <begin position="32"/>
        <end position="51"/>
    </location>
</feature>
<evidence type="ECO:0000313" key="7">
    <source>
        <dbReference type="Proteomes" id="UP000295302"/>
    </source>
</evidence>
<dbReference type="InterPro" id="IPR009057">
    <property type="entry name" value="Homeodomain-like_sf"/>
</dbReference>
<name>A0A4R4YP95_9ACTN</name>
<dbReference type="PANTHER" id="PTHR47506">
    <property type="entry name" value="TRANSCRIPTIONAL REGULATORY PROTEIN"/>
    <property type="match status" value="1"/>
</dbReference>
<dbReference type="InterPro" id="IPR036271">
    <property type="entry name" value="Tet_transcr_reg_TetR-rel_C_sf"/>
</dbReference>
<dbReference type="SUPFAM" id="SSF46689">
    <property type="entry name" value="Homeodomain-like"/>
    <property type="match status" value="1"/>
</dbReference>
<dbReference type="Proteomes" id="UP000295302">
    <property type="component" value="Unassembled WGS sequence"/>
</dbReference>
<dbReference type="PROSITE" id="PS50977">
    <property type="entry name" value="HTH_TETR_2"/>
    <property type="match status" value="1"/>
</dbReference>
<dbReference type="PRINTS" id="PR00455">
    <property type="entry name" value="HTHTETR"/>
</dbReference>
<sequence length="193" mass="20482">MTDTTQAAPASTRDRLLDTAAELFYRDGIGVGVEVLCRAAGVSKRSMYQLFGSKDEVVAASLERRLPASEAFLLPPADDDRPPRARILHVFERLEVMTAEADFRGCPFVAAAVEVKSPEHPASLVARRAKNALTAFFQGEAERGGARDAALLARQLTVVFDGCGARAVVQAQPLDGLAVVTAAALLDGAGMRS</sequence>
<evidence type="ECO:0000256" key="2">
    <source>
        <dbReference type="ARBA" id="ARBA00023125"/>
    </source>
</evidence>
<evidence type="ECO:0000259" key="5">
    <source>
        <dbReference type="PROSITE" id="PS50977"/>
    </source>
</evidence>
<dbReference type="Gene3D" id="1.10.357.10">
    <property type="entry name" value="Tetracycline Repressor, domain 2"/>
    <property type="match status" value="1"/>
</dbReference>
<evidence type="ECO:0000256" key="4">
    <source>
        <dbReference type="PROSITE-ProRule" id="PRU00335"/>
    </source>
</evidence>
<dbReference type="EMBL" id="SMKQ01000053">
    <property type="protein sequence ID" value="TDD46955.1"/>
    <property type="molecule type" value="Genomic_DNA"/>
</dbReference>
<keyword evidence="3" id="KW-0804">Transcription</keyword>
<dbReference type="RefSeq" id="WP_132614361.1">
    <property type="nucleotide sequence ID" value="NZ_SMKQ01000053.1"/>
</dbReference>
<dbReference type="Pfam" id="PF00440">
    <property type="entry name" value="TetR_N"/>
    <property type="match status" value="1"/>
</dbReference>
<dbReference type="PANTHER" id="PTHR47506:SF1">
    <property type="entry name" value="HTH-TYPE TRANSCRIPTIONAL REGULATOR YJDC"/>
    <property type="match status" value="1"/>
</dbReference>
<dbReference type="GO" id="GO:0003677">
    <property type="term" value="F:DNA binding"/>
    <property type="evidence" value="ECO:0007669"/>
    <property type="project" value="UniProtKB-UniRule"/>
</dbReference>
<gene>
    <name evidence="6" type="ORF">E1286_19130</name>
</gene>
<comment type="caution">
    <text evidence="6">The sequence shown here is derived from an EMBL/GenBank/DDBJ whole genome shotgun (WGS) entry which is preliminary data.</text>
</comment>
<dbReference type="SUPFAM" id="SSF48498">
    <property type="entry name" value="Tetracyclin repressor-like, C-terminal domain"/>
    <property type="match status" value="1"/>
</dbReference>
<feature type="domain" description="HTH tetR-type" evidence="5">
    <location>
        <begin position="10"/>
        <end position="69"/>
    </location>
</feature>
<keyword evidence="2 4" id="KW-0238">DNA-binding</keyword>
<dbReference type="OrthoDB" id="4214267at2"/>
<accession>A0A4R4YP95</accession>
<organism evidence="6 7">
    <name type="scientific">Nonomuraea terrae</name>
    <dbReference type="NCBI Taxonomy" id="2530383"/>
    <lineage>
        <taxon>Bacteria</taxon>
        <taxon>Bacillati</taxon>
        <taxon>Actinomycetota</taxon>
        <taxon>Actinomycetes</taxon>
        <taxon>Streptosporangiales</taxon>
        <taxon>Streptosporangiaceae</taxon>
        <taxon>Nonomuraea</taxon>
    </lineage>
</organism>
<evidence type="ECO:0000313" key="6">
    <source>
        <dbReference type="EMBL" id="TDD46955.1"/>
    </source>
</evidence>
<evidence type="ECO:0000256" key="1">
    <source>
        <dbReference type="ARBA" id="ARBA00023015"/>
    </source>
</evidence>
<keyword evidence="7" id="KW-1185">Reference proteome</keyword>
<proteinExistence type="predicted"/>
<dbReference type="AlphaFoldDB" id="A0A4R4YP95"/>
<dbReference type="InterPro" id="IPR001647">
    <property type="entry name" value="HTH_TetR"/>
</dbReference>
<evidence type="ECO:0000256" key="3">
    <source>
        <dbReference type="ARBA" id="ARBA00023163"/>
    </source>
</evidence>
<keyword evidence="1" id="KW-0805">Transcription regulation</keyword>
<protein>
    <submittedName>
        <fullName evidence="6">TetR/AcrR family transcriptional regulator</fullName>
    </submittedName>
</protein>